<dbReference type="SUPFAM" id="SSF48726">
    <property type="entry name" value="Immunoglobulin"/>
    <property type="match status" value="1"/>
</dbReference>
<keyword evidence="4" id="KW-1185">Reference proteome</keyword>
<dbReference type="GO" id="GO:0050808">
    <property type="term" value="P:synapse organization"/>
    <property type="evidence" value="ECO:0007669"/>
    <property type="project" value="TreeGrafter"/>
</dbReference>
<dbReference type="STRING" id="158441.A0A226EGH1"/>
<reference evidence="3 4" key="1">
    <citation type="submission" date="2015-12" db="EMBL/GenBank/DDBJ databases">
        <title>The genome of Folsomia candida.</title>
        <authorList>
            <person name="Faddeeva A."/>
            <person name="Derks M.F."/>
            <person name="Anvar Y."/>
            <person name="Smit S."/>
            <person name="Van Straalen N."/>
            <person name="Roelofs D."/>
        </authorList>
    </citation>
    <scope>NUCLEOTIDE SEQUENCE [LARGE SCALE GENOMIC DNA]</scope>
    <source>
        <strain evidence="3 4">VU population</strain>
        <tissue evidence="3">Whole body</tissue>
    </source>
</reference>
<accession>A0A226EGH1</accession>
<dbReference type="Proteomes" id="UP000198287">
    <property type="component" value="Unassembled WGS sequence"/>
</dbReference>
<organism evidence="3 4">
    <name type="scientific">Folsomia candida</name>
    <name type="common">Springtail</name>
    <dbReference type="NCBI Taxonomy" id="158441"/>
    <lineage>
        <taxon>Eukaryota</taxon>
        <taxon>Metazoa</taxon>
        <taxon>Ecdysozoa</taxon>
        <taxon>Arthropoda</taxon>
        <taxon>Hexapoda</taxon>
        <taxon>Collembola</taxon>
        <taxon>Entomobryomorpha</taxon>
        <taxon>Isotomoidea</taxon>
        <taxon>Isotomidae</taxon>
        <taxon>Proisotominae</taxon>
        <taxon>Folsomia</taxon>
    </lineage>
</organism>
<dbReference type="PROSITE" id="PS50835">
    <property type="entry name" value="IG_LIKE"/>
    <property type="match status" value="1"/>
</dbReference>
<dbReference type="InterPro" id="IPR007110">
    <property type="entry name" value="Ig-like_dom"/>
</dbReference>
<evidence type="ECO:0000313" key="4">
    <source>
        <dbReference type="Proteomes" id="UP000198287"/>
    </source>
</evidence>
<name>A0A226EGH1_FOLCA</name>
<feature type="compositionally biased region" description="Low complexity" evidence="1">
    <location>
        <begin position="201"/>
        <end position="223"/>
    </location>
</feature>
<protein>
    <submittedName>
        <fullName evidence="3">Opioid-binding protein/cell adhesion molecule</fullName>
    </submittedName>
</protein>
<dbReference type="OrthoDB" id="10012075at2759"/>
<dbReference type="GO" id="GO:0032589">
    <property type="term" value="C:neuron projection membrane"/>
    <property type="evidence" value="ECO:0007669"/>
    <property type="project" value="TreeGrafter"/>
</dbReference>
<feature type="region of interest" description="Disordered" evidence="1">
    <location>
        <begin position="198"/>
        <end position="223"/>
    </location>
</feature>
<dbReference type="Pfam" id="PF07686">
    <property type="entry name" value="V-set"/>
    <property type="match status" value="1"/>
</dbReference>
<dbReference type="SMART" id="SM00409">
    <property type="entry name" value="IG"/>
    <property type="match status" value="1"/>
</dbReference>
<dbReference type="PANTHER" id="PTHR23279">
    <property type="entry name" value="DEFECTIVE PROBOSCIS EXTENSION RESPONSE DPR -RELATED"/>
    <property type="match status" value="1"/>
</dbReference>
<dbReference type="EMBL" id="LNIX01000004">
    <property type="protein sequence ID" value="OXA56499.1"/>
    <property type="molecule type" value="Genomic_DNA"/>
</dbReference>
<dbReference type="InterPro" id="IPR013106">
    <property type="entry name" value="Ig_V-set"/>
</dbReference>
<dbReference type="InterPro" id="IPR003599">
    <property type="entry name" value="Ig_sub"/>
</dbReference>
<comment type="caution">
    <text evidence="3">The sequence shown here is derived from an EMBL/GenBank/DDBJ whole genome shotgun (WGS) entry which is preliminary data.</text>
</comment>
<dbReference type="AlphaFoldDB" id="A0A226EGH1"/>
<evidence type="ECO:0000259" key="2">
    <source>
        <dbReference type="PROSITE" id="PS50835"/>
    </source>
</evidence>
<sequence length="223" mass="24819">MSSSNCQSVCVVGVIFLIALGSMAYIGYFSGVEKEEIIVARIKELDLSLDLKDSASKTESYLNEERRSIIDCENMVPLELQSPRFLGVIPNITASKGDNVSIPCVTENLQTYRMAWLKLHSQTILTIHNHIITKNRRIGLSMDTQTLETPCKNQSMETTILMYTLNIDSISEKDEGFYMCQMNTDPMKGQWGYLKVEIPPTTTTNPSSSSSSSESSSTFSITS</sequence>
<feature type="domain" description="Ig-like" evidence="2">
    <location>
        <begin position="83"/>
        <end position="183"/>
    </location>
</feature>
<dbReference type="InterPro" id="IPR013783">
    <property type="entry name" value="Ig-like_fold"/>
</dbReference>
<evidence type="ECO:0000313" key="3">
    <source>
        <dbReference type="EMBL" id="OXA56499.1"/>
    </source>
</evidence>
<proteinExistence type="predicted"/>
<dbReference type="InterPro" id="IPR037448">
    <property type="entry name" value="Zig-8"/>
</dbReference>
<dbReference type="PANTHER" id="PTHR23279:SF36">
    <property type="entry name" value="DEFECTIVE PROBOSCIS EXTENSION RESPONSE 9, ISOFORM A"/>
    <property type="match status" value="1"/>
</dbReference>
<gene>
    <name evidence="3" type="ORF">Fcan01_10019</name>
</gene>
<dbReference type="InterPro" id="IPR036179">
    <property type="entry name" value="Ig-like_dom_sf"/>
</dbReference>
<dbReference type="Gene3D" id="2.60.40.10">
    <property type="entry name" value="Immunoglobulins"/>
    <property type="match status" value="1"/>
</dbReference>
<evidence type="ECO:0000256" key="1">
    <source>
        <dbReference type="SAM" id="MobiDB-lite"/>
    </source>
</evidence>